<keyword evidence="2" id="KW-1133">Transmembrane helix</keyword>
<dbReference type="GO" id="GO:0015293">
    <property type="term" value="F:symporter activity"/>
    <property type="evidence" value="ECO:0007669"/>
    <property type="project" value="InterPro"/>
</dbReference>
<dbReference type="EMBL" id="OC001460">
    <property type="protein sequence ID" value="CAD7259959.1"/>
    <property type="molecule type" value="Genomic_DNA"/>
</dbReference>
<dbReference type="InterPro" id="IPR039672">
    <property type="entry name" value="MFS_2"/>
</dbReference>
<keyword evidence="2" id="KW-0472">Membrane</keyword>
<evidence type="ECO:0000256" key="2">
    <source>
        <dbReference type="SAM" id="Phobius"/>
    </source>
</evidence>
<evidence type="ECO:0000256" key="1">
    <source>
        <dbReference type="ARBA" id="ARBA00008335"/>
    </source>
</evidence>
<reference evidence="3" key="1">
    <citation type="submission" date="2020-11" db="EMBL/GenBank/DDBJ databases">
        <authorList>
            <person name="Tran Van P."/>
        </authorList>
    </citation>
    <scope>NUCLEOTIDE SEQUENCE</scope>
</reference>
<dbReference type="PANTHER" id="PTHR11328">
    <property type="entry name" value="MAJOR FACILITATOR SUPERFAMILY DOMAIN-CONTAINING PROTEIN"/>
    <property type="match status" value="1"/>
</dbReference>
<sequence length="199" mass="22218">MNDELRDYVAVHGVEQNLDADFNVSKRKYPDKERQITRHINNGCNCVVRGVKELLEKVSPVGVVNRWNSRVMNGEVVCEKSSLVATLGRPSTRHLTLFQKVSYGMGHIFNDICAAMWFSYILLFLQVVIGMPPALSGAMMLTGTMHHHWLSSREQIPSSVLVDSDDSSSNVDAMAANPTPRTPWSFLVVFSPAELRPST</sequence>
<evidence type="ECO:0000313" key="3">
    <source>
        <dbReference type="EMBL" id="CAD7259959.1"/>
    </source>
</evidence>
<protein>
    <submittedName>
        <fullName evidence="3">Uncharacterized protein</fullName>
    </submittedName>
</protein>
<dbReference type="PANTHER" id="PTHR11328:SF28">
    <property type="entry name" value="MAJOR FACILITATOR SUPERFAMILY DOMAIN-CONTAINING PROTEIN 12"/>
    <property type="match status" value="1"/>
</dbReference>
<comment type="similarity">
    <text evidence="1">Belongs to the major facilitator superfamily.</text>
</comment>
<dbReference type="GO" id="GO:0008643">
    <property type="term" value="P:carbohydrate transport"/>
    <property type="evidence" value="ECO:0007669"/>
    <property type="project" value="InterPro"/>
</dbReference>
<dbReference type="GO" id="GO:0005886">
    <property type="term" value="C:plasma membrane"/>
    <property type="evidence" value="ECO:0007669"/>
    <property type="project" value="TreeGrafter"/>
</dbReference>
<accession>A0A7R9AUW1</accession>
<dbReference type="AlphaFoldDB" id="A0A7R9AUW1"/>
<keyword evidence="2" id="KW-0812">Transmembrane</keyword>
<proteinExistence type="inferred from homology"/>
<feature type="transmembrane region" description="Helical" evidence="2">
    <location>
        <begin position="117"/>
        <end position="141"/>
    </location>
</feature>
<name>A0A7R9AUW1_TIMSH</name>
<gene>
    <name evidence="3" type="ORF">TSIB3V08_LOCUS4152</name>
</gene>
<organism evidence="3">
    <name type="scientific">Timema shepardi</name>
    <name type="common">Walking stick</name>
    <dbReference type="NCBI Taxonomy" id="629360"/>
    <lineage>
        <taxon>Eukaryota</taxon>
        <taxon>Metazoa</taxon>
        <taxon>Ecdysozoa</taxon>
        <taxon>Arthropoda</taxon>
        <taxon>Hexapoda</taxon>
        <taxon>Insecta</taxon>
        <taxon>Pterygota</taxon>
        <taxon>Neoptera</taxon>
        <taxon>Polyneoptera</taxon>
        <taxon>Phasmatodea</taxon>
        <taxon>Timematodea</taxon>
        <taxon>Timematoidea</taxon>
        <taxon>Timematidae</taxon>
        <taxon>Timema</taxon>
    </lineage>
</organism>